<keyword evidence="7" id="KW-0479">Metal-binding</keyword>
<feature type="transmembrane region" description="Helical" evidence="13">
    <location>
        <begin position="553"/>
        <end position="574"/>
    </location>
</feature>
<evidence type="ECO:0000256" key="5">
    <source>
        <dbReference type="ARBA" id="ARBA00022679"/>
    </source>
</evidence>
<keyword evidence="5" id="KW-0808">Transferase</keyword>
<evidence type="ECO:0000256" key="1">
    <source>
        <dbReference type="ARBA" id="ARBA00000900"/>
    </source>
</evidence>
<feature type="transmembrane region" description="Helical" evidence="13">
    <location>
        <begin position="660"/>
        <end position="680"/>
    </location>
</feature>
<feature type="domain" description="RING-CH-type" evidence="14">
    <location>
        <begin position="1"/>
        <end position="61"/>
    </location>
</feature>
<dbReference type="EC" id="2.3.2.27" evidence="4"/>
<dbReference type="SUPFAM" id="SSF57850">
    <property type="entry name" value="RING/U-box"/>
    <property type="match status" value="1"/>
</dbReference>
<sequence length="773" mass="92029">MTKEETSCKICHGPETNEENLCCPCKCTGSIKFIHRSCLLKYIESSGKEFCTICKYKYEFRNIYKKDTPSRLPINLIIREIFQRFLKCLKYIFYTLMTLSIICTVVYINGSVFLKYICNIVSDTHLNICGVGIPITCLSFSFYYLYFKVSRVTRSTARRRNIRIDSMNVTSETISYEETPRLILSNIANERVIPFVSTTDEVIPPSNDLGDEMEENLQNLGDEVIFYVKIDFKLIPKICSPILFWWFFLKIAKYVHFDWPNCEFSKFLRRVCLYDFTKTVFVMYTLFLCLLLVSWKFKKIYDFFKILNLIFACFAIIIFVDGVCLHFLFSKICNNGVLVDFASAYSCVFSSCLFHIIIGYEFNSFFKKTIFSYTDKFRPGMLWSVAEPDEEPFDLLYKLSQRPLSVIFFKAIRNFIFHLVTYLVILTTVKSEINIKFRIFDIYKFLIFFRLKNHIFSSLKPFLEKMSFFNSEILKCLSRYFKMENFLFGEKILYDKNMEENIKWCPNKHKYYDSNKVRRNSKQKVTPLEIEKFFKTSHNNDFGLFYIPKFYQLYLGIFSLLIIFSTSLAFKLVLRFTKISTIFLLSNDLSFSPFADIIYIFIASLVFFIFTIPTNIKKFRSLHKKILIFFYVDVFWPLWFSCLIVILYGEKSINAFPYRSWTLISSTSDIVNFLFNNLIFTSSIQYISLLDVCKNLFAFTCTITFCVFTVKQYKYWMLMLYKHGISIPIFYLIPIAYIVIYHSNRIVEYFKRFLENIRRKNYLVDREIINYNR</sequence>
<organism evidence="15 16">
    <name type="scientific">Vairimorpha necatrix</name>
    <dbReference type="NCBI Taxonomy" id="6039"/>
    <lineage>
        <taxon>Eukaryota</taxon>
        <taxon>Fungi</taxon>
        <taxon>Fungi incertae sedis</taxon>
        <taxon>Microsporidia</taxon>
        <taxon>Nosematidae</taxon>
        <taxon>Vairimorpha</taxon>
    </lineage>
</organism>
<dbReference type="Proteomes" id="UP001334084">
    <property type="component" value="Chromosome 4"/>
</dbReference>
<reference evidence="15" key="1">
    <citation type="journal article" date="2024" name="BMC Genomics">
        <title>Functional annotation of a divergent genome using sequence and structure-based similarity.</title>
        <authorList>
            <person name="Svedberg D."/>
            <person name="Winiger R.R."/>
            <person name="Berg A."/>
            <person name="Sharma H."/>
            <person name="Tellgren-Roth C."/>
            <person name="Debrunner-Vossbrinck B.A."/>
            <person name="Vossbrinck C.R."/>
            <person name="Barandun J."/>
        </authorList>
    </citation>
    <scope>NUCLEOTIDE SEQUENCE</scope>
    <source>
        <strain evidence="15">Illinois isolate</strain>
    </source>
</reference>
<dbReference type="GO" id="GO:0005789">
    <property type="term" value="C:endoplasmic reticulum membrane"/>
    <property type="evidence" value="ECO:0007669"/>
    <property type="project" value="TreeGrafter"/>
</dbReference>
<keyword evidence="9" id="KW-0833">Ubl conjugation pathway</keyword>
<dbReference type="GeneID" id="90541063"/>
<feature type="transmembrane region" description="Helical" evidence="13">
    <location>
        <begin position="341"/>
        <end position="360"/>
    </location>
</feature>
<dbReference type="InterPro" id="IPR011016">
    <property type="entry name" value="Znf_RING-CH"/>
</dbReference>
<accession>A0AAX4JBB8</accession>
<evidence type="ECO:0000313" key="15">
    <source>
        <dbReference type="EMBL" id="WUR03245.1"/>
    </source>
</evidence>
<dbReference type="EMBL" id="CP142729">
    <property type="protein sequence ID" value="WUR03245.1"/>
    <property type="molecule type" value="Genomic_DNA"/>
</dbReference>
<proteinExistence type="predicted"/>
<evidence type="ECO:0000313" key="16">
    <source>
        <dbReference type="Proteomes" id="UP001334084"/>
    </source>
</evidence>
<dbReference type="GO" id="GO:0008270">
    <property type="term" value="F:zinc ion binding"/>
    <property type="evidence" value="ECO:0007669"/>
    <property type="project" value="UniProtKB-KW"/>
</dbReference>
<keyword evidence="12 13" id="KW-0472">Membrane</keyword>
<evidence type="ECO:0000256" key="11">
    <source>
        <dbReference type="ARBA" id="ARBA00022989"/>
    </source>
</evidence>
<comment type="pathway">
    <text evidence="3">Protein modification; protein ubiquitination.</text>
</comment>
<feature type="transmembrane region" description="Helical" evidence="13">
    <location>
        <begin position="276"/>
        <end position="295"/>
    </location>
</feature>
<keyword evidence="16" id="KW-1185">Reference proteome</keyword>
<dbReference type="RefSeq" id="XP_065329390.1">
    <property type="nucleotide sequence ID" value="XM_065473318.1"/>
</dbReference>
<protein>
    <recommendedName>
        <fullName evidence="4">RING-type E3 ubiquitin transferase</fullName>
        <ecNumber evidence="4">2.3.2.27</ecNumber>
    </recommendedName>
</protein>
<dbReference type="GO" id="GO:0036503">
    <property type="term" value="P:ERAD pathway"/>
    <property type="evidence" value="ECO:0007669"/>
    <property type="project" value="TreeGrafter"/>
</dbReference>
<feature type="transmembrane region" description="Helical" evidence="13">
    <location>
        <begin position="725"/>
        <end position="743"/>
    </location>
</feature>
<comment type="catalytic activity">
    <reaction evidence="1">
        <text>S-ubiquitinyl-[E2 ubiquitin-conjugating enzyme]-L-cysteine + [acceptor protein]-L-lysine = [E2 ubiquitin-conjugating enzyme]-L-cysteine + N(6)-ubiquitinyl-[acceptor protein]-L-lysine.</text>
        <dbReference type="EC" id="2.3.2.27"/>
    </reaction>
</comment>
<evidence type="ECO:0000256" key="7">
    <source>
        <dbReference type="ARBA" id="ARBA00022723"/>
    </source>
</evidence>
<dbReference type="InterPro" id="IPR013083">
    <property type="entry name" value="Znf_RING/FYVE/PHD"/>
</dbReference>
<evidence type="ECO:0000256" key="4">
    <source>
        <dbReference type="ARBA" id="ARBA00012483"/>
    </source>
</evidence>
<dbReference type="KEGG" id="vnx:VNE69_04073"/>
<dbReference type="PANTHER" id="PTHR13145:SF0">
    <property type="entry name" value="E3 UBIQUITIN-PROTEIN LIGASE MARCHF6"/>
    <property type="match status" value="1"/>
</dbReference>
<evidence type="ECO:0000256" key="10">
    <source>
        <dbReference type="ARBA" id="ARBA00022833"/>
    </source>
</evidence>
<feature type="transmembrane region" description="Helical" evidence="13">
    <location>
        <begin position="594"/>
        <end position="614"/>
    </location>
</feature>
<feature type="transmembrane region" description="Helical" evidence="13">
    <location>
        <begin position="307"/>
        <end position="329"/>
    </location>
</feature>
<feature type="transmembrane region" description="Helical" evidence="13">
    <location>
        <begin position="692"/>
        <end position="713"/>
    </location>
</feature>
<dbReference type="PROSITE" id="PS51292">
    <property type="entry name" value="ZF_RING_CH"/>
    <property type="match status" value="1"/>
</dbReference>
<feature type="transmembrane region" description="Helical" evidence="13">
    <location>
        <begin position="626"/>
        <end position="648"/>
    </location>
</feature>
<dbReference type="GO" id="GO:0061630">
    <property type="term" value="F:ubiquitin protein ligase activity"/>
    <property type="evidence" value="ECO:0007669"/>
    <property type="project" value="UniProtKB-EC"/>
</dbReference>
<dbReference type="PANTHER" id="PTHR13145">
    <property type="entry name" value="SSM4 PROTEIN"/>
    <property type="match status" value="1"/>
</dbReference>
<evidence type="ECO:0000256" key="9">
    <source>
        <dbReference type="ARBA" id="ARBA00022786"/>
    </source>
</evidence>
<evidence type="ECO:0000256" key="3">
    <source>
        <dbReference type="ARBA" id="ARBA00004906"/>
    </source>
</evidence>
<evidence type="ECO:0000256" key="12">
    <source>
        <dbReference type="ARBA" id="ARBA00023136"/>
    </source>
</evidence>
<dbReference type="AlphaFoldDB" id="A0AAX4JBB8"/>
<keyword evidence="10" id="KW-0862">Zinc</keyword>
<dbReference type="SMART" id="SM00744">
    <property type="entry name" value="RINGv"/>
    <property type="match status" value="1"/>
</dbReference>
<name>A0AAX4JBB8_9MICR</name>
<evidence type="ECO:0000259" key="14">
    <source>
        <dbReference type="PROSITE" id="PS51292"/>
    </source>
</evidence>
<dbReference type="Pfam" id="PF12906">
    <property type="entry name" value="RINGv"/>
    <property type="match status" value="1"/>
</dbReference>
<feature type="transmembrane region" description="Helical" evidence="13">
    <location>
        <begin position="125"/>
        <end position="146"/>
    </location>
</feature>
<gene>
    <name evidence="15" type="ORF">VNE69_04073</name>
</gene>
<keyword evidence="8" id="KW-0863">Zinc-finger</keyword>
<keyword evidence="11 13" id="KW-1133">Transmembrane helix</keyword>
<evidence type="ECO:0000256" key="2">
    <source>
        <dbReference type="ARBA" id="ARBA00004141"/>
    </source>
</evidence>
<dbReference type="Gene3D" id="3.30.40.10">
    <property type="entry name" value="Zinc/RING finger domain, C3HC4 (zinc finger)"/>
    <property type="match status" value="1"/>
</dbReference>
<evidence type="ECO:0000256" key="8">
    <source>
        <dbReference type="ARBA" id="ARBA00022771"/>
    </source>
</evidence>
<comment type="subcellular location">
    <subcellularLocation>
        <location evidence="2">Membrane</location>
        <topology evidence="2">Multi-pass membrane protein</topology>
    </subcellularLocation>
</comment>
<feature type="transmembrane region" description="Helical" evidence="13">
    <location>
        <begin position="91"/>
        <end position="113"/>
    </location>
</feature>
<evidence type="ECO:0000256" key="13">
    <source>
        <dbReference type="SAM" id="Phobius"/>
    </source>
</evidence>
<evidence type="ECO:0000256" key="6">
    <source>
        <dbReference type="ARBA" id="ARBA00022692"/>
    </source>
</evidence>
<keyword evidence="6 13" id="KW-0812">Transmembrane</keyword>